<protein>
    <submittedName>
        <fullName evidence="2">Scarecrow-like protein 6</fullName>
    </submittedName>
</protein>
<dbReference type="AlphaFoldDB" id="A0ABD1TMQ5"/>
<name>A0ABD1TMQ5_9LAMI</name>
<dbReference type="Proteomes" id="UP001604277">
    <property type="component" value="Unassembled WGS sequence"/>
</dbReference>
<evidence type="ECO:0000313" key="3">
    <source>
        <dbReference type="Proteomes" id="UP001604277"/>
    </source>
</evidence>
<accession>A0ABD1TMQ5</accession>
<gene>
    <name evidence="2" type="ORF">Fot_27989</name>
</gene>
<evidence type="ECO:0000256" key="1">
    <source>
        <dbReference type="SAM" id="MobiDB-lite"/>
    </source>
</evidence>
<proteinExistence type="predicted"/>
<dbReference type="EMBL" id="JBFOLJ010000008">
    <property type="protein sequence ID" value="KAL2514018.1"/>
    <property type="molecule type" value="Genomic_DNA"/>
</dbReference>
<feature type="region of interest" description="Disordered" evidence="1">
    <location>
        <begin position="86"/>
        <end position="106"/>
    </location>
</feature>
<sequence>MEEWESVLSESAVASPSQEHSILRWIMGDVDDPEMGSLNKVLQFGTAPPPTADFEFNGGFGLMDQGFGTDPVGQFGSNFISTISTSMHNSSSPSNRSNSEKIGLFSNSSSNYSNNPKFPNSQNNVFSSASNNLEPVATTFDSAEMKAPIFTPQMLINQHPTSTSTKPIIFLAIVICKPAGTESFHSTPGKKTQPGGCWRRP</sequence>
<organism evidence="2 3">
    <name type="scientific">Forsythia ovata</name>
    <dbReference type="NCBI Taxonomy" id="205694"/>
    <lineage>
        <taxon>Eukaryota</taxon>
        <taxon>Viridiplantae</taxon>
        <taxon>Streptophyta</taxon>
        <taxon>Embryophyta</taxon>
        <taxon>Tracheophyta</taxon>
        <taxon>Spermatophyta</taxon>
        <taxon>Magnoliopsida</taxon>
        <taxon>eudicotyledons</taxon>
        <taxon>Gunneridae</taxon>
        <taxon>Pentapetalae</taxon>
        <taxon>asterids</taxon>
        <taxon>lamiids</taxon>
        <taxon>Lamiales</taxon>
        <taxon>Oleaceae</taxon>
        <taxon>Forsythieae</taxon>
        <taxon>Forsythia</taxon>
    </lineage>
</organism>
<reference evidence="3" key="1">
    <citation type="submission" date="2024-07" db="EMBL/GenBank/DDBJ databases">
        <title>Two chromosome-level genome assemblies of Korean endemic species Abeliophyllum distichum and Forsythia ovata (Oleaceae).</title>
        <authorList>
            <person name="Jang H."/>
        </authorList>
    </citation>
    <scope>NUCLEOTIDE SEQUENCE [LARGE SCALE GENOMIC DNA]</scope>
</reference>
<feature type="region of interest" description="Disordered" evidence="1">
    <location>
        <begin position="182"/>
        <end position="201"/>
    </location>
</feature>
<comment type="caution">
    <text evidence="2">The sequence shown here is derived from an EMBL/GenBank/DDBJ whole genome shotgun (WGS) entry which is preliminary data.</text>
</comment>
<feature type="compositionally biased region" description="Low complexity" evidence="1">
    <location>
        <begin position="86"/>
        <end position="97"/>
    </location>
</feature>
<keyword evidence="3" id="KW-1185">Reference proteome</keyword>
<evidence type="ECO:0000313" key="2">
    <source>
        <dbReference type="EMBL" id="KAL2514018.1"/>
    </source>
</evidence>